<organism evidence="1 2">
    <name type="scientific">Corchorus olitorius</name>
    <dbReference type="NCBI Taxonomy" id="93759"/>
    <lineage>
        <taxon>Eukaryota</taxon>
        <taxon>Viridiplantae</taxon>
        <taxon>Streptophyta</taxon>
        <taxon>Embryophyta</taxon>
        <taxon>Tracheophyta</taxon>
        <taxon>Spermatophyta</taxon>
        <taxon>Magnoliopsida</taxon>
        <taxon>eudicotyledons</taxon>
        <taxon>Gunneridae</taxon>
        <taxon>Pentapetalae</taxon>
        <taxon>rosids</taxon>
        <taxon>malvids</taxon>
        <taxon>Malvales</taxon>
        <taxon>Malvaceae</taxon>
        <taxon>Grewioideae</taxon>
        <taxon>Apeibeae</taxon>
        <taxon>Corchorus</taxon>
    </lineage>
</organism>
<keyword evidence="2" id="KW-1185">Reference proteome</keyword>
<dbReference type="EMBL" id="AWUE01003969">
    <property type="protein sequence ID" value="OMP13544.1"/>
    <property type="molecule type" value="Genomic_DNA"/>
</dbReference>
<dbReference type="AlphaFoldDB" id="A0A1R3L2G1"/>
<name>A0A1R3L2G1_9ROSI</name>
<comment type="caution">
    <text evidence="1">The sequence shown here is derived from an EMBL/GenBank/DDBJ whole genome shotgun (WGS) entry which is preliminary data.</text>
</comment>
<dbReference type="Proteomes" id="UP000187203">
    <property type="component" value="Unassembled WGS sequence"/>
</dbReference>
<gene>
    <name evidence="1" type="ORF">COLO4_01454</name>
</gene>
<reference evidence="2" key="1">
    <citation type="submission" date="2013-09" db="EMBL/GenBank/DDBJ databases">
        <title>Corchorus olitorius genome sequencing.</title>
        <authorList>
            <person name="Alam M."/>
            <person name="Haque M.S."/>
            <person name="Islam M.S."/>
            <person name="Emdad E.M."/>
            <person name="Islam M.M."/>
            <person name="Ahmed B."/>
            <person name="Halim A."/>
            <person name="Hossen Q.M.M."/>
            <person name="Hossain M.Z."/>
            <person name="Ahmed R."/>
            <person name="Khan M.M."/>
            <person name="Islam R."/>
            <person name="Rashid M.M."/>
            <person name="Khan S.A."/>
            <person name="Rahman M.S."/>
            <person name="Alam M."/>
            <person name="Yahiya A.S."/>
            <person name="Khan M.S."/>
            <person name="Azam M.S."/>
            <person name="Haque T."/>
            <person name="Lashkar M.Z.H."/>
            <person name="Akhand A.I."/>
            <person name="Morshed G."/>
            <person name="Roy S."/>
            <person name="Uddin K.S."/>
            <person name="Rabeya T."/>
            <person name="Hossain A.S."/>
            <person name="Chowdhury A."/>
            <person name="Snigdha A.R."/>
            <person name="Mortoza M.S."/>
            <person name="Matin S.A."/>
            <person name="Hoque S.M.E."/>
            <person name="Islam M.K."/>
            <person name="Roy D.K."/>
            <person name="Haider R."/>
            <person name="Moosa M.M."/>
            <person name="Elias S.M."/>
            <person name="Hasan A.M."/>
            <person name="Jahan S."/>
            <person name="Shafiuddin M."/>
            <person name="Mahmood N."/>
            <person name="Shommy N.S."/>
        </authorList>
    </citation>
    <scope>NUCLEOTIDE SEQUENCE [LARGE SCALE GENOMIC DNA]</scope>
    <source>
        <strain evidence="2">cv. O-4</strain>
    </source>
</reference>
<sequence>MIVIRFIGCLLDAFKPASWVATCAFPLGSVGTTRRARRTSPSRVSASPGRRQTLVTVRARWRKAHWTAASDRALTYPHRARCRPVAAAPDHRQGGIRRETHQSCTVRPRATARRRECLVCCPLLDAACEKYCPMAGRFEPGCAALADLMAVRAIDDDRSPRFDGGDPVLDVVRIAPVRPDDHLSARRRFEASGHPLPLNVLHERVHVGRSLCAVVHVIRVLVHVESQDRRGTRQRMRMVGSPLVDQSLVSRGVSEQHPARAATQRLAHRREFGLPARNRAEIAFDGILQPTFQRPAITEAVEVHLVQDHRIRGDQFLALQAIEHEHRCGCHIECGQFSRDRVQSLHGTTVVVLVVADDQLLRQTGKLGRVTRQWLQLIGHDVFSHNGVQWCSSGYAAKPIRAAPATITGSDSFLNFSSSTTVTTASSAVGISTIERLASTITAPVMAPMAAAVTPSTNARIAGSLPYFLKYGAGKMVKR</sequence>
<protein>
    <submittedName>
        <fullName evidence="1">Uncharacterized protein</fullName>
    </submittedName>
</protein>
<evidence type="ECO:0000313" key="2">
    <source>
        <dbReference type="Proteomes" id="UP000187203"/>
    </source>
</evidence>
<dbReference type="OrthoDB" id="10679029at2759"/>
<accession>A0A1R3L2G1</accession>
<proteinExistence type="predicted"/>
<evidence type="ECO:0000313" key="1">
    <source>
        <dbReference type="EMBL" id="OMP13544.1"/>
    </source>
</evidence>